<gene>
    <name evidence="2" type="ORF">CVT26_013300</name>
</gene>
<comment type="caution">
    <text evidence="2">The sequence shown here is derived from an EMBL/GenBank/DDBJ whole genome shotgun (WGS) entry which is preliminary data.</text>
</comment>
<sequence length="99" mass="10705">MGFDRNVVSSRHQPRAQAVPLSSTFPHPHLQSFTGHRQPTDTKSTPLSTLRTTTRSPNSPSSESHAAPTSNGTQPSASSFEAYVHALTPSEVVMLKYST</sequence>
<feature type="compositionally biased region" description="Low complexity" evidence="1">
    <location>
        <begin position="42"/>
        <end position="62"/>
    </location>
</feature>
<protein>
    <submittedName>
        <fullName evidence="2">Uncharacterized protein</fullName>
    </submittedName>
</protein>
<feature type="region of interest" description="Disordered" evidence="1">
    <location>
        <begin position="1"/>
        <end position="77"/>
    </location>
</feature>
<evidence type="ECO:0000313" key="2">
    <source>
        <dbReference type="EMBL" id="PPQ69963.1"/>
    </source>
</evidence>
<proteinExistence type="predicted"/>
<accession>A0A409VUP3</accession>
<dbReference type="Proteomes" id="UP000284706">
    <property type="component" value="Unassembled WGS sequence"/>
</dbReference>
<dbReference type="InParanoid" id="A0A409VUP3"/>
<reference evidence="2 3" key="1">
    <citation type="journal article" date="2018" name="Evol. Lett.">
        <title>Horizontal gene cluster transfer increased hallucinogenic mushroom diversity.</title>
        <authorList>
            <person name="Reynolds H.T."/>
            <person name="Vijayakumar V."/>
            <person name="Gluck-Thaler E."/>
            <person name="Korotkin H.B."/>
            <person name="Matheny P.B."/>
            <person name="Slot J.C."/>
        </authorList>
    </citation>
    <scope>NUCLEOTIDE SEQUENCE [LARGE SCALE GENOMIC DNA]</scope>
    <source>
        <strain evidence="2 3">SRW20</strain>
    </source>
</reference>
<name>A0A409VUP3_9AGAR</name>
<evidence type="ECO:0000256" key="1">
    <source>
        <dbReference type="SAM" id="MobiDB-lite"/>
    </source>
</evidence>
<feature type="compositionally biased region" description="Polar residues" evidence="1">
    <location>
        <begin position="20"/>
        <end position="37"/>
    </location>
</feature>
<evidence type="ECO:0000313" key="3">
    <source>
        <dbReference type="Proteomes" id="UP000284706"/>
    </source>
</evidence>
<dbReference type="AlphaFoldDB" id="A0A409VUP3"/>
<organism evidence="2 3">
    <name type="scientific">Gymnopilus dilepis</name>
    <dbReference type="NCBI Taxonomy" id="231916"/>
    <lineage>
        <taxon>Eukaryota</taxon>
        <taxon>Fungi</taxon>
        <taxon>Dikarya</taxon>
        <taxon>Basidiomycota</taxon>
        <taxon>Agaricomycotina</taxon>
        <taxon>Agaricomycetes</taxon>
        <taxon>Agaricomycetidae</taxon>
        <taxon>Agaricales</taxon>
        <taxon>Agaricineae</taxon>
        <taxon>Hymenogastraceae</taxon>
        <taxon>Gymnopilus</taxon>
    </lineage>
</organism>
<keyword evidence="3" id="KW-1185">Reference proteome</keyword>
<feature type="compositionally biased region" description="Polar residues" evidence="1">
    <location>
        <begin position="63"/>
        <end position="77"/>
    </location>
</feature>
<dbReference type="EMBL" id="NHYE01005557">
    <property type="protein sequence ID" value="PPQ69963.1"/>
    <property type="molecule type" value="Genomic_DNA"/>
</dbReference>